<dbReference type="InterPro" id="IPR043132">
    <property type="entry name" value="BCAT-like_C"/>
</dbReference>
<evidence type="ECO:0000313" key="8">
    <source>
        <dbReference type="Proteomes" id="UP000193834"/>
    </source>
</evidence>
<dbReference type="InterPro" id="IPR043131">
    <property type="entry name" value="BCAT-like_N"/>
</dbReference>
<gene>
    <name evidence="7" type="ORF">SAMN06295960_4851</name>
</gene>
<dbReference type="Gene3D" id="3.20.10.10">
    <property type="entry name" value="D-amino Acid Aminotransferase, subunit A, domain 2"/>
    <property type="match status" value="1"/>
</dbReference>
<evidence type="ECO:0000256" key="5">
    <source>
        <dbReference type="RuleBase" id="RU004106"/>
    </source>
</evidence>
<proteinExistence type="inferred from homology"/>
<evidence type="ECO:0000256" key="1">
    <source>
        <dbReference type="ARBA" id="ARBA00001933"/>
    </source>
</evidence>
<accession>A0A1X7M001</accession>
<keyword evidence="7" id="KW-0456">Lyase</keyword>
<dbReference type="OrthoDB" id="9805628at2"/>
<dbReference type="AlphaFoldDB" id="A0A1X7M001"/>
<comment type="cofactor">
    <cofactor evidence="1 6">
        <name>pyridoxal 5'-phosphate</name>
        <dbReference type="ChEBI" id="CHEBI:597326"/>
    </cofactor>
</comment>
<dbReference type="Pfam" id="PF01063">
    <property type="entry name" value="Aminotran_4"/>
    <property type="match status" value="1"/>
</dbReference>
<dbReference type="PANTHER" id="PTHR42743">
    <property type="entry name" value="AMINO-ACID AMINOTRANSFERASE"/>
    <property type="match status" value="1"/>
</dbReference>
<reference evidence="7 8" key="1">
    <citation type="submission" date="2017-04" db="EMBL/GenBank/DDBJ databases">
        <authorList>
            <person name="Afonso C.L."/>
            <person name="Miller P.J."/>
            <person name="Scott M.A."/>
            <person name="Spackman E."/>
            <person name="Goraichik I."/>
            <person name="Dimitrov K.M."/>
            <person name="Suarez D.L."/>
            <person name="Swayne D.E."/>
        </authorList>
    </citation>
    <scope>NUCLEOTIDE SEQUENCE [LARGE SCALE GENOMIC DNA]</scope>
    <source>
        <strain evidence="7 8">11</strain>
    </source>
</reference>
<evidence type="ECO:0000256" key="2">
    <source>
        <dbReference type="ARBA" id="ARBA00009320"/>
    </source>
</evidence>
<name>A0A1X7M001_9BACL</name>
<dbReference type="RefSeq" id="WP_085498887.1">
    <property type="nucleotide sequence ID" value="NZ_FXAZ01000011.1"/>
</dbReference>
<evidence type="ECO:0000256" key="6">
    <source>
        <dbReference type="RuleBase" id="RU004516"/>
    </source>
</evidence>
<dbReference type="GO" id="GO:0005829">
    <property type="term" value="C:cytosol"/>
    <property type="evidence" value="ECO:0007669"/>
    <property type="project" value="TreeGrafter"/>
</dbReference>
<dbReference type="PANTHER" id="PTHR42743:SF11">
    <property type="entry name" value="AMINODEOXYCHORISMATE LYASE"/>
    <property type="match status" value="1"/>
</dbReference>
<comment type="similarity">
    <text evidence="2 5">Belongs to the class-IV pyridoxal-phosphate-dependent aminotransferase family.</text>
</comment>
<dbReference type="STRING" id="1852522.SAMN06295960_4851"/>
<sequence>MAMIGWNGTLLTDKDAVIPVGDHGFLYGLSLFETMRTYKGQPFRLEQHLERLHEGCRALGIKLSLEAEPLRMHIQEVMHANRLEEAYIRLTVSAGEQGVGLPTGDYLAPTVIVLAKPLPDLPSSLYEQGKPLQLLRIRRNTPEGEIRFKSGHYMNNILAKRELMQYESAKLGAEGLLFTAEGDAAEGIVSNIFAISEHTLFTPPIHTGILPGITRAVTIEIAKQLGIPVVERTFGREMLLHECDELFITTSVQELVPITAVWDEANHLVQVGSGKAGPLTIRLLEAYRSIAWKEAQVDENR</sequence>
<evidence type="ECO:0000256" key="3">
    <source>
        <dbReference type="ARBA" id="ARBA00011738"/>
    </source>
</evidence>
<dbReference type="GO" id="GO:0016829">
    <property type="term" value="F:lyase activity"/>
    <property type="evidence" value="ECO:0007669"/>
    <property type="project" value="UniProtKB-KW"/>
</dbReference>
<keyword evidence="8" id="KW-1185">Reference proteome</keyword>
<dbReference type="CDD" id="cd00449">
    <property type="entry name" value="PLPDE_IV"/>
    <property type="match status" value="1"/>
</dbReference>
<organism evidence="7 8">
    <name type="scientific">Paenibacillus aquistagni</name>
    <dbReference type="NCBI Taxonomy" id="1852522"/>
    <lineage>
        <taxon>Bacteria</taxon>
        <taxon>Bacillati</taxon>
        <taxon>Bacillota</taxon>
        <taxon>Bacilli</taxon>
        <taxon>Bacillales</taxon>
        <taxon>Paenibacillaceae</taxon>
        <taxon>Paenibacillus</taxon>
    </lineage>
</organism>
<dbReference type="PROSITE" id="PS00770">
    <property type="entry name" value="AA_TRANSFER_CLASS_4"/>
    <property type="match status" value="1"/>
</dbReference>
<keyword evidence="4 6" id="KW-0663">Pyridoxal phosphate</keyword>
<evidence type="ECO:0000313" key="7">
    <source>
        <dbReference type="EMBL" id="SMG59047.1"/>
    </source>
</evidence>
<dbReference type="Proteomes" id="UP000193834">
    <property type="component" value="Unassembled WGS sequence"/>
</dbReference>
<dbReference type="EMBL" id="FXAZ01000011">
    <property type="protein sequence ID" value="SMG59047.1"/>
    <property type="molecule type" value="Genomic_DNA"/>
</dbReference>
<protein>
    <submittedName>
        <fullName evidence="7">4-amino-4-deoxychorismate lyase</fullName>
    </submittedName>
</protein>
<dbReference type="Gene3D" id="3.30.470.10">
    <property type="match status" value="1"/>
</dbReference>
<dbReference type="InterPro" id="IPR018300">
    <property type="entry name" value="Aminotrans_IV_CS"/>
</dbReference>
<dbReference type="FunFam" id="3.20.10.10:FF:000002">
    <property type="entry name" value="D-alanine aminotransferase"/>
    <property type="match status" value="1"/>
</dbReference>
<dbReference type="SUPFAM" id="SSF56752">
    <property type="entry name" value="D-aminoacid aminotransferase-like PLP-dependent enzymes"/>
    <property type="match status" value="1"/>
</dbReference>
<dbReference type="InterPro" id="IPR001544">
    <property type="entry name" value="Aminotrans_IV"/>
</dbReference>
<comment type="subunit">
    <text evidence="3">Homodimer.</text>
</comment>
<dbReference type="GO" id="GO:0046394">
    <property type="term" value="P:carboxylic acid biosynthetic process"/>
    <property type="evidence" value="ECO:0007669"/>
    <property type="project" value="UniProtKB-ARBA"/>
</dbReference>
<dbReference type="InterPro" id="IPR036038">
    <property type="entry name" value="Aminotransferase-like"/>
</dbReference>
<dbReference type="GO" id="GO:0008652">
    <property type="term" value="P:amino acid biosynthetic process"/>
    <property type="evidence" value="ECO:0007669"/>
    <property type="project" value="UniProtKB-ARBA"/>
</dbReference>
<dbReference type="InterPro" id="IPR050571">
    <property type="entry name" value="Class-IV_PLP-Dep_Aminotrnsfr"/>
</dbReference>
<evidence type="ECO:0000256" key="4">
    <source>
        <dbReference type="ARBA" id="ARBA00022898"/>
    </source>
</evidence>